<dbReference type="AlphaFoldDB" id="A0A914S7Q7"/>
<keyword evidence="1" id="KW-1185">Reference proteome</keyword>
<protein>
    <submittedName>
        <fullName evidence="2">Uncharacterized protein</fullName>
    </submittedName>
</protein>
<dbReference type="WBParaSite" id="PEQ_0001451201-mRNA-1">
    <property type="protein sequence ID" value="PEQ_0001451201-mRNA-1"/>
    <property type="gene ID" value="PEQ_0001451201"/>
</dbReference>
<organism evidence="1 2">
    <name type="scientific">Parascaris equorum</name>
    <name type="common">Equine roundworm</name>
    <dbReference type="NCBI Taxonomy" id="6256"/>
    <lineage>
        <taxon>Eukaryota</taxon>
        <taxon>Metazoa</taxon>
        <taxon>Ecdysozoa</taxon>
        <taxon>Nematoda</taxon>
        <taxon>Chromadorea</taxon>
        <taxon>Rhabditida</taxon>
        <taxon>Spirurina</taxon>
        <taxon>Ascaridomorpha</taxon>
        <taxon>Ascaridoidea</taxon>
        <taxon>Ascarididae</taxon>
        <taxon>Parascaris</taxon>
    </lineage>
</organism>
<sequence length="100" mass="11651">MNKILIYGSSCQKGLHLPSFLTIKRTTRSIYGQRLEIKKCYTMKEEMDRAVMATGARQTPERSAKCEAAKKKHKEFFDRVSTEVYMLIYCSTVLLYNKNE</sequence>
<proteinExistence type="predicted"/>
<evidence type="ECO:0000313" key="2">
    <source>
        <dbReference type="WBParaSite" id="PEQ_0001451201-mRNA-1"/>
    </source>
</evidence>
<dbReference type="Proteomes" id="UP000887564">
    <property type="component" value="Unplaced"/>
</dbReference>
<accession>A0A914S7Q7</accession>
<name>A0A914S7Q7_PAREQ</name>
<evidence type="ECO:0000313" key="1">
    <source>
        <dbReference type="Proteomes" id="UP000887564"/>
    </source>
</evidence>
<reference evidence="2" key="1">
    <citation type="submission" date="2022-11" db="UniProtKB">
        <authorList>
            <consortium name="WormBaseParasite"/>
        </authorList>
    </citation>
    <scope>IDENTIFICATION</scope>
</reference>